<protein>
    <submittedName>
        <fullName evidence="2">Uncharacterized protein</fullName>
    </submittedName>
</protein>
<dbReference type="EMBL" id="QXGE01000683">
    <property type="protein sequence ID" value="KAE9305961.1"/>
    <property type="molecule type" value="Genomic_DNA"/>
</dbReference>
<name>A0A6A4DCH7_9STRA</name>
<dbReference type="Proteomes" id="UP000437068">
    <property type="component" value="Unassembled WGS sequence"/>
</dbReference>
<accession>A0A6A4DCH7</accession>
<evidence type="ECO:0000313" key="2">
    <source>
        <dbReference type="EMBL" id="KAE9305961.1"/>
    </source>
</evidence>
<dbReference type="AlphaFoldDB" id="A0A6A4DCH7"/>
<organism evidence="2 3">
    <name type="scientific">Phytophthora fragariae</name>
    <dbReference type="NCBI Taxonomy" id="53985"/>
    <lineage>
        <taxon>Eukaryota</taxon>
        <taxon>Sar</taxon>
        <taxon>Stramenopiles</taxon>
        <taxon>Oomycota</taxon>
        <taxon>Peronosporomycetes</taxon>
        <taxon>Peronosporales</taxon>
        <taxon>Peronosporaceae</taxon>
        <taxon>Phytophthora</taxon>
    </lineage>
</organism>
<gene>
    <name evidence="2" type="ORF">PF001_g12366</name>
    <name evidence="1" type="ORF">PF011_g11847</name>
</gene>
<proteinExistence type="predicted"/>
<evidence type="ECO:0000313" key="1">
    <source>
        <dbReference type="EMBL" id="KAE9005876.1"/>
    </source>
</evidence>
<reference evidence="2 3" key="1">
    <citation type="submission" date="2018-08" db="EMBL/GenBank/DDBJ databases">
        <title>Genomic investigation of the strawberry pathogen Phytophthora fragariae indicates pathogenicity is determined by transcriptional variation in three key races.</title>
        <authorList>
            <person name="Adams T.M."/>
            <person name="Armitage A.D."/>
            <person name="Sobczyk M.K."/>
            <person name="Bates H.J."/>
            <person name="Dunwell J.M."/>
            <person name="Nellist C.F."/>
            <person name="Harrison R.J."/>
        </authorList>
    </citation>
    <scope>NUCLEOTIDE SEQUENCE [LARGE SCALE GENOMIC DNA]</scope>
    <source>
        <strain evidence="2 3">A4</strain>
        <strain evidence="1 4">SCRP245</strain>
    </source>
</reference>
<evidence type="ECO:0000313" key="3">
    <source>
        <dbReference type="Proteomes" id="UP000437068"/>
    </source>
</evidence>
<evidence type="ECO:0000313" key="4">
    <source>
        <dbReference type="Proteomes" id="UP000460718"/>
    </source>
</evidence>
<comment type="caution">
    <text evidence="2">The sequence shown here is derived from an EMBL/GenBank/DDBJ whole genome shotgun (WGS) entry which is preliminary data.</text>
</comment>
<dbReference type="EMBL" id="QXFW01000668">
    <property type="protein sequence ID" value="KAE9005876.1"/>
    <property type="molecule type" value="Genomic_DNA"/>
</dbReference>
<dbReference type="Proteomes" id="UP000460718">
    <property type="component" value="Unassembled WGS sequence"/>
</dbReference>
<sequence>MLPDGAIIPELELTLKEFPATLTKPTPLIMSMNVQHTSLMNIPEWVKTNTKVV</sequence>